<dbReference type="GeneID" id="30147670"/>
<name>A0A1E3QJM9_9ASCO</name>
<reference evidence="2" key="1">
    <citation type="submission" date="2016-05" db="EMBL/GenBank/DDBJ databases">
        <title>Comparative genomics of biotechnologically important yeasts.</title>
        <authorList>
            <consortium name="DOE Joint Genome Institute"/>
            <person name="Riley R."/>
            <person name="Haridas S."/>
            <person name="Wolfe K.H."/>
            <person name="Lopes M.R."/>
            <person name="Hittinger C.T."/>
            <person name="Goker M."/>
            <person name="Salamov A."/>
            <person name="Wisecaver J."/>
            <person name="Long T.M."/>
            <person name="Aerts A.L."/>
            <person name="Barry K."/>
            <person name="Choi C."/>
            <person name="Clum A."/>
            <person name="Coughlan A.Y."/>
            <person name="Deshpande S."/>
            <person name="Douglass A.P."/>
            <person name="Hanson S.J."/>
            <person name="Klenk H.-P."/>
            <person name="Labutti K."/>
            <person name="Lapidus A."/>
            <person name="Lindquist E."/>
            <person name="Lipzen A."/>
            <person name="Meier-Kolthoff J.P."/>
            <person name="Ohm R.A."/>
            <person name="Otillar R.P."/>
            <person name="Pangilinan J."/>
            <person name="Peng Y."/>
            <person name="Rokas A."/>
            <person name="Rosa C.A."/>
            <person name="Scheuner C."/>
            <person name="Sibirny A.A."/>
            <person name="Slot J.C."/>
            <person name="Stielow J.B."/>
            <person name="Sun H."/>
            <person name="Kurtzman C.P."/>
            <person name="Blackwell M."/>
            <person name="Grigoriev I.V."/>
            <person name="Jeffries T.W."/>
        </authorList>
    </citation>
    <scope>NUCLEOTIDE SEQUENCE [LARGE SCALE GENOMIC DNA]</scope>
    <source>
        <strain evidence="2">NRRL Y-12698</strain>
    </source>
</reference>
<dbReference type="Proteomes" id="UP000094336">
    <property type="component" value="Unassembled WGS sequence"/>
</dbReference>
<sequence length="55" mass="6295">MFTRVSNILPYREKYTTKSLRREGRIWYCSTGSEGDQKFGPSEVLKSGRSIGMCS</sequence>
<organism evidence="1 2">
    <name type="scientific">Babjeviella inositovora NRRL Y-12698</name>
    <dbReference type="NCBI Taxonomy" id="984486"/>
    <lineage>
        <taxon>Eukaryota</taxon>
        <taxon>Fungi</taxon>
        <taxon>Dikarya</taxon>
        <taxon>Ascomycota</taxon>
        <taxon>Saccharomycotina</taxon>
        <taxon>Pichiomycetes</taxon>
        <taxon>Serinales incertae sedis</taxon>
        <taxon>Babjeviella</taxon>
    </lineage>
</organism>
<gene>
    <name evidence="1" type="ORF">BABINDRAFT_163272</name>
</gene>
<evidence type="ECO:0000313" key="1">
    <source>
        <dbReference type="EMBL" id="ODQ77901.1"/>
    </source>
</evidence>
<evidence type="ECO:0000313" key="2">
    <source>
        <dbReference type="Proteomes" id="UP000094336"/>
    </source>
</evidence>
<proteinExistence type="predicted"/>
<protein>
    <submittedName>
        <fullName evidence="1">Uncharacterized protein</fullName>
    </submittedName>
</protein>
<keyword evidence="2" id="KW-1185">Reference proteome</keyword>
<dbReference type="RefSeq" id="XP_018983229.1">
    <property type="nucleotide sequence ID" value="XM_019129817.1"/>
</dbReference>
<dbReference type="EMBL" id="KV454438">
    <property type="protein sequence ID" value="ODQ77901.1"/>
    <property type="molecule type" value="Genomic_DNA"/>
</dbReference>
<dbReference type="AlphaFoldDB" id="A0A1E3QJM9"/>
<accession>A0A1E3QJM9</accession>